<dbReference type="EMBL" id="BNJJ01000009">
    <property type="protein sequence ID" value="GHO85420.1"/>
    <property type="molecule type" value="Genomic_DNA"/>
</dbReference>
<evidence type="ECO:0000313" key="3">
    <source>
        <dbReference type="Proteomes" id="UP000635565"/>
    </source>
</evidence>
<gene>
    <name evidence="2" type="ORF">KSZ_34260</name>
</gene>
<protein>
    <submittedName>
        <fullName evidence="2">Uncharacterized protein</fullName>
    </submittedName>
</protein>
<sequence>MLFNKVSYRRGIIEGVIIYAIGRLGALITPAFFPDWMFVAVPLLFLVFQYILPPVWAARRMTSTKRERLSKRFWLLGPRIAAICFGLDVVISLFCGLPLTMFEVQQGPVVLRLFASGASHLTIPGYLFYELRTAVFLFVFYTIAVVCTRLAGGGFLRFTMPAGGNRVTL</sequence>
<organism evidence="2 3">
    <name type="scientific">Dictyobacter formicarum</name>
    <dbReference type="NCBI Taxonomy" id="2778368"/>
    <lineage>
        <taxon>Bacteria</taxon>
        <taxon>Bacillati</taxon>
        <taxon>Chloroflexota</taxon>
        <taxon>Ktedonobacteria</taxon>
        <taxon>Ktedonobacterales</taxon>
        <taxon>Dictyobacteraceae</taxon>
        <taxon>Dictyobacter</taxon>
    </lineage>
</organism>
<evidence type="ECO:0000313" key="2">
    <source>
        <dbReference type="EMBL" id="GHO85420.1"/>
    </source>
</evidence>
<proteinExistence type="predicted"/>
<dbReference type="Proteomes" id="UP000635565">
    <property type="component" value="Unassembled WGS sequence"/>
</dbReference>
<keyword evidence="1" id="KW-0812">Transmembrane</keyword>
<keyword evidence="1" id="KW-0472">Membrane</keyword>
<feature type="transmembrane region" description="Helical" evidence="1">
    <location>
        <begin position="80"/>
        <end position="102"/>
    </location>
</feature>
<keyword evidence="1" id="KW-1133">Transmembrane helix</keyword>
<evidence type="ECO:0000256" key="1">
    <source>
        <dbReference type="SAM" id="Phobius"/>
    </source>
</evidence>
<comment type="caution">
    <text evidence="2">The sequence shown here is derived from an EMBL/GenBank/DDBJ whole genome shotgun (WGS) entry which is preliminary data.</text>
</comment>
<feature type="transmembrane region" description="Helical" evidence="1">
    <location>
        <begin position="39"/>
        <end position="59"/>
    </location>
</feature>
<accession>A0ABQ3VHA5</accession>
<feature type="transmembrane region" description="Helical" evidence="1">
    <location>
        <begin position="12"/>
        <end position="33"/>
    </location>
</feature>
<name>A0ABQ3VHA5_9CHLR</name>
<keyword evidence="3" id="KW-1185">Reference proteome</keyword>
<feature type="transmembrane region" description="Helical" evidence="1">
    <location>
        <begin position="134"/>
        <end position="156"/>
    </location>
</feature>
<reference evidence="2 3" key="1">
    <citation type="journal article" date="2021" name="Int. J. Syst. Evol. Microbiol.">
        <title>Reticulibacter mediterranei gen. nov., sp. nov., within the new family Reticulibacteraceae fam. nov., and Ktedonospora formicarum gen. nov., sp. nov., Ktedonobacter robiniae sp. nov., Dictyobacter formicarum sp. nov. and Dictyobacter arantiisoli sp. nov., belonging to the class Ktedonobacteria.</title>
        <authorList>
            <person name="Yabe S."/>
            <person name="Zheng Y."/>
            <person name="Wang C.M."/>
            <person name="Sakai Y."/>
            <person name="Abe K."/>
            <person name="Yokota A."/>
            <person name="Donadio S."/>
            <person name="Cavaletti L."/>
            <person name="Monciardini P."/>
        </authorList>
    </citation>
    <scope>NUCLEOTIDE SEQUENCE [LARGE SCALE GENOMIC DNA]</scope>
    <source>
        <strain evidence="2 3">SOSP1-9</strain>
    </source>
</reference>
<dbReference type="RefSeq" id="WP_201363077.1">
    <property type="nucleotide sequence ID" value="NZ_BNJJ01000009.1"/>
</dbReference>